<feature type="domain" description="N-acetyltransferase" evidence="1">
    <location>
        <begin position="9"/>
        <end position="150"/>
    </location>
</feature>
<dbReference type="CDD" id="cd04301">
    <property type="entry name" value="NAT_SF"/>
    <property type="match status" value="1"/>
</dbReference>
<accession>K0NHE4</accession>
<dbReference type="PROSITE" id="PS51186">
    <property type="entry name" value="GNAT"/>
    <property type="match status" value="1"/>
</dbReference>
<dbReference type="GO" id="GO:0016747">
    <property type="term" value="F:acyltransferase activity, transferring groups other than amino-acyl groups"/>
    <property type="evidence" value="ECO:0007669"/>
    <property type="project" value="InterPro"/>
</dbReference>
<dbReference type="PANTHER" id="PTHR43072:SF60">
    <property type="entry name" value="L-2,4-DIAMINOBUTYRIC ACID ACETYLTRANSFERASE"/>
    <property type="match status" value="1"/>
</dbReference>
<dbReference type="AlphaFoldDB" id="K0NHE4"/>
<gene>
    <name evidence="2" type="ordered locus">TOL2_C02370</name>
</gene>
<dbReference type="STRING" id="651182.TOL2_C02370"/>
<evidence type="ECO:0000259" key="1">
    <source>
        <dbReference type="PROSITE" id="PS51186"/>
    </source>
</evidence>
<evidence type="ECO:0000313" key="3">
    <source>
        <dbReference type="Proteomes" id="UP000007347"/>
    </source>
</evidence>
<evidence type="ECO:0000313" key="2">
    <source>
        <dbReference type="EMBL" id="CCK78407.1"/>
    </source>
</evidence>
<reference evidence="2 3" key="1">
    <citation type="journal article" date="2013" name="Environ. Microbiol.">
        <title>Complete genome, catabolic sub-proteomes and key-metabolites of Desulfobacula toluolica Tol2, a marine, aromatic compound-degrading, sulfate-reducing bacterium.</title>
        <authorList>
            <person name="Wohlbrand L."/>
            <person name="Jacob J.H."/>
            <person name="Kube M."/>
            <person name="Mussmann M."/>
            <person name="Jarling R."/>
            <person name="Beck A."/>
            <person name="Amann R."/>
            <person name="Wilkes H."/>
            <person name="Reinhardt R."/>
            <person name="Rabus R."/>
        </authorList>
    </citation>
    <scope>NUCLEOTIDE SEQUENCE [LARGE SCALE GENOMIC DNA]</scope>
    <source>
        <strain evidence="3">DSM 7467 / Tol2</strain>
    </source>
</reference>
<protein>
    <submittedName>
        <fullName evidence="2">Predicted acetyltransferase</fullName>
    </submittedName>
</protein>
<name>K0NHE4_DESTT</name>
<dbReference type="InterPro" id="IPR016181">
    <property type="entry name" value="Acyl_CoA_acyltransferase"/>
</dbReference>
<dbReference type="HOGENOM" id="CLU_127721_0_0_7"/>
<dbReference type="PANTHER" id="PTHR43072">
    <property type="entry name" value="N-ACETYLTRANSFERASE"/>
    <property type="match status" value="1"/>
</dbReference>
<dbReference type="InterPro" id="IPR000182">
    <property type="entry name" value="GNAT_dom"/>
</dbReference>
<keyword evidence="2" id="KW-0808">Transferase</keyword>
<dbReference type="Proteomes" id="UP000007347">
    <property type="component" value="Chromosome"/>
</dbReference>
<dbReference type="EMBL" id="FO203503">
    <property type="protein sequence ID" value="CCK78407.1"/>
    <property type="molecule type" value="Genomic_DNA"/>
</dbReference>
<keyword evidence="3" id="KW-1185">Reference proteome</keyword>
<dbReference type="KEGG" id="dto:TOL2_C02370"/>
<sequence>MEDLVENTVKIRQITFNDSEAIQYIRKAISDDDTQVNYKKTIERQISEGASKFSLVAEINGNVVGYILSTALYAGFGIKKSAWIMDVGVHPDYMGQGIGLKLAGKICDICKDKGIKAIYSSVLWDSTDVLSFFKKLGFERSNFINLKKKM</sequence>
<dbReference type="SUPFAM" id="SSF55729">
    <property type="entry name" value="Acyl-CoA N-acyltransferases (Nat)"/>
    <property type="match status" value="1"/>
</dbReference>
<dbReference type="Pfam" id="PF00583">
    <property type="entry name" value="Acetyltransf_1"/>
    <property type="match status" value="1"/>
</dbReference>
<organism evidence="2 3">
    <name type="scientific">Desulfobacula toluolica (strain DSM 7467 / Tol2)</name>
    <dbReference type="NCBI Taxonomy" id="651182"/>
    <lineage>
        <taxon>Bacteria</taxon>
        <taxon>Pseudomonadati</taxon>
        <taxon>Thermodesulfobacteriota</taxon>
        <taxon>Desulfobacteria</taxon>
        <taxon>Desulfobacterales</taxon>
        <taxon>Desulfobacteraceae</taxon>
        <taxon>Desulfobacula</taxon>
    </lineage>
</organism>
<proteinExistence type="predicted"/>
<dbReference type="Gene3D" id="3.40.630.30">
    <property type="match status" value="1"/>
</dbReference>